<keyword evidence="4 10" id="KW-1003">Cell membrane</keyword>
<gene>
    <name evidence="12" type="ORF">HMPREF9194_00948</name>
</gene>
<keyword evidence="9 10" id="KW-0472">Membrane</keyword>
<dbReference type="GO" id="GO:0006935">
    <property type="term" value="P:chemotaxis"/>
    <property type="evidence" value="ECO:0007669"/>
    <property type="project" value="UniProtKB-KW"/>
</dbReference>
<name>S3JZJ3_TREMA</name>
<evidence type="ECO:0000256" key="11">
    <source>
        <dbReference type="SAM" id="MobiDB-lite"/>
    </source>
</evidence>
<evidence type="ECO:0000256" key="8">
    <source>
        <dbReference type="ARBA" id="ARBA00022989"/>
    </source>
</evidence>
<evidence type="ECO:0000256" key="4">
    <source>
        <dbReference type="ARBA" id="ARBA00022475"/>
    </source>
</evidence>
<evidence type="ECO:0000256" key="2">
    <source>
        <dbReference type="ARBA" id="ARBA00004162"/>
    </source>
</evidence>
<dbReference type="EMBL" id="ATFF01000006">
    <property type="protein sequence ID" value="EPF30630.1"/>
    <property type="molecule type" value="Genomic_DNA"/>
</dbReference>
<evidence type="ECO:0000313" key="13">
    <source>
        <dbReference type="Proteomes" id="UP000014541"/>
    </source>
</evidence>
<evidence type="ECO:0000256" key="10">
    <source>
        <dbReference type="RuleBase" id="RU364125"/>
    </source>
</evidence>
<dbReference type="OrthoDB" id="350725at2"/>
<comment type="similarity">
    <text evidence="3 10">Belongs to the FliL family.</text>
</comment>
<dbReference type="GO" id="GO:0071973">
    <property type="term" value="P:bacterial-type flagellum-dependent cell motility"/>
    <property type="evidence" value="ECO:0007669"/>
    <property type="project" value="InterPro"/>
</dbReference>
<evidence type="ECO:0000313" key="12">
    <source>
        <dbReference type="EMBL" id="EPF30630.1"/>
    </source>
</evidence>
<sequence length="181" mass="20097">MADDDLNFDDGENTGSASSQKGGKMGGLLPTILKWAAIAVGAIILIVTVVVITMSIINSNTPSTTAVPVSQEYQPKRPEYEWYRSLPDVRAKTVDTVPASVIVNVVLGYKKDDKVASNEITARTVEIQDYLRKYFSSKKAVDLRPQNEDMLKLEIKNDINDILTSSSIRDVRFLKFEVVEQ</sequence>
<feature type="transmembrane region" description="Helical" evidence="10">
    <location>
        <begin position="35"/>
        <end position="57"/>
    </location>
</feature>
<evidence type="ECO:0000256" key="1">
    <source>
        <dbReference type="ARBA" id="ARBA00002254"/>
    </source>
</evidence>
<dbReference type="Proteomes" id="UP000014541">
    <property type="component" value="Unassembled WGS sequence"/>
</dbReference>
<organism evidence="12 13">
    <name type="scientific">Treponema maltophilum ATCC 51939</name>
    <dbReference type="NCBI Taxonomy" id="1125699"/>
    <lineage>
        <taxon>Bacteria</taxon>
        <taxon>Pseudomonadati</taxon>
        <taxon>Spirochaetota</taxon>
        <taxon>Spirochaetia</taxon>
        <taxon>Spirochaetales</taxon>
        <taxon>Treponemataceae</taxon>
        <taxon>Treponema</taxon>
    </lineage>
</organism>
<proteinExistence type="inferred from homology"/>
<keyword evidence="13" id="KW-1185">Reference proteome</keyword>
<dbReference type="PATRIC" id="fig|1125699.3.peg.970"/>
<dbReference type="AlphaFoldDB" id="S3JZJ3"/>
<evidence type="ECO:0000256" key="6">
    <source>
        <dbReference type="ARBA" id="ARBA00022692"/>
    </source>
</evidence>
<feature type="compositionally biased region" description="Acidic residues" evidence="11">
    <location>
        <begin position="1"/>
        <end position="12"/>
    </location>
</feature>
<dbReference type="GO" id="GO:0005886">
    <property type="term" value="C:plasma membrane"/>
    <property type="evidence" value="ECO:0007669"/>
    <property type="project" value="UniProtKB-SubCell"/>
</dbReference>
<evidence type="ECO:0000256" key="9">
    <source>
        <dbReference type="ARBA" id="ARBA00023136"/>
    </source>
</evidence>
<comment type="subcellular location">
    <subcellularLocation>
        <location evidence="2">Cell membrane</location>
        <topology evidence="2">Single-pass membrane protein</topology>
    </subcellularLocation>
</comment>
<evidence type="ECO:0000256" key="5">
    <source>
        <dbReference type="ARBA" id="ARBA00022500"/>
    </source>
</evidence>
<dbReference type="eggNOG" id="COG1580">
    <property type="taxonomic scope" value="Bacteria"/>
</dbReference>
<evidence type="ECO:0000256" key="3">
    <source>
        <dbReference type="ARBA" id="ARBA00008281"/>
    </source>
</evidence>
<keyword evidence="7 10" id="KW-0283">Flagellar rotation</keyword>
<dbReference type="RefSeq" id="WP_016525241.1">
    <property type="nucleotide sequence ID" value="NZ_KE332518.1"/>
</dbReference>
<dbReference type="STRING" id="1125699.HMPREF9194_00948"/>
<dbReference type="HOGENOM" id="CLU_126053_0_0_12"/>
<feature type="region of interest" description="Disordered" evidence="11">
    <location>
        <begin position="1"/>
        <end position="22"/>
    </location>
</feature>
<keyword evidence="5 10" id="KW-0145">Chemotaxis</keyword>
<comment type="function">
    <text evidence="1 10">Controls the rotational direction of flagella during chemotaxis.</text>
</comment>
<keyword evidence="6 10" id="KW-0812">Transmembrane</keyword>
<keyword evidence="8 10" id="KW-1133">Transmembrane helix</keyword>
<comment type="caution">
    <text evidence="12">The sequence shown here is derived from an EMBL/GenBank/DDBJ whole genome shotgun (WGS) entry which is preliminary data.</text>
</comment>
<dbReference type="InterPro" id="IPR005503">
    <property type="entry name" value="FliL"/>
</dbReference>
<accession>S3JZJ3</accession>
<dbReference type="GO" id="GO:0009425">
    <property type="term" value="C:bacterial-type flagellum basal body"/>
    <property type="evidence" value="ECO:0007669"/>
    <property type="project" value="InterPro"/>
</dbReference>
<protein>
    <recommendedName>
        <fullName evidence="10">Flagellar protein FliL</fullName>
    </recommendedName>
</protein>
<reference evidence="12 13" key="1">
    <citation type="submission" date="2013-04" db="EMBL/GenBank/DDBJ databases">
        <title>The Genome Sequence of Treponema maltophilum ATCC 51939.</title>
        <authorList>
            <consortium name="The Broad Institute Genomics Platform"/>
            <person name="Earl A."/>
            <person name="Ward D."/>
            <person name="Feldgarden M."/>
            <person name="Gevers D."/>
            <person name="Leonetti C."/>
            <person name="Blanton J.M."/>
            <person name="Dewhirst F.E."/>
            <person name="Izard J."/>
            <person name="Walker B."/>
            <person name="Young S."/>
            <person name="Zeng Q."/>
            <person name="Gargeya S."/>
            <person name="Fitzgerald M."/>
            <person name="Haas B."/>
            <person name="Abouelleil A."/>
            <person name="Allen A.W."/>
            <person name="Alvarado L."/>
            <person name="Arachchi H.M."/>
            <person name="Berlin A.M."/>
            <person name="Chapman S.B."/>
            <person name="Gainer-Dewar J."/>
            <person name="Goldberg J."/>
            <person name="Griggs A."/>
            <person name="Gujja S."/>
            <person name="Hansen M."/>
            <person name="Howarth C."/>
            <person name="Imamovic A."/>
            <person name="Ireland A."/>
            <person name="Larimer J."/>
            <person name="McCowan C."/>
            <person name="Murphy C."/>
            <person name="Pearson M."/>
            <person name="Poon T.W."/>
            <person name="Priest M."/>
            <person name="Roberts A."/>
            <person name="Saif S."/>
            <person name="Shea T."/>
            <person name="Sisk P."/>
            <person name="Sykes S."/>
            <person name="Wortman J."/>
            <person name="Nusbaum C."/>
            <person name="Birren B."/>
        </authorList>
    </citation>
    <scope>NUCLEOTIDE SEQUENCE [LARGE SCALE GENOMIC DNA]</scope>
    <source>
        <strain evidence="12 13">ATCC 51939</strain>
    </source>
</reference>
<dbReference type="Pfam" id="PF03748">
    <property type="entry name" value="FliL"/>
    <property type="match status" value="1"/>
</dbReference>
<evidence type="ECO:0000256" key="7">
    <source>
        <dbReference type="ARBA" id="ARBA00022779"/>
    </source>
</evidence>